<dbReference type="EMBL" id="KN834788">
    <property type="protein sequence ID" value="KIK57848.1"/>
    <property type="molecule type" value="Genomic_DNA"/>
</dbReference>
<proteinExistence type="predicted"/>
<dbReference type="HOGENOM" id="CLU_1686803_0_0_1"/>
<accession>A0A0D0CQT1</accession>
<name>A0A0D0CQT1_9AGAR</name>
<evidence type="ECO:0000313" key="2">
    <source>
        <dbReference type="Proteomes" id="UP000053593"/>
    </source>
</evidence>
<reference evidence="1 2" key="1">
    <citation type="submission" date="2014-04" db="EMBL/GenBank/DDBJ databases">
        <title>Evolutionary Origins and Diversification of the Mycorrhizal Mutualists.</title>
        <authorList>
            <consortium name="DOE Joint Genome Institute"/>
            <consortium name="Mycorrhizal Genomics Consortium"/>
            <person name="Kohler A."/>
            <person name="Kuo A."/>
            <person name="Nagy L.G."/>
            <person name="Floudas D."/>
            <person name="Copeland A."/>
            <person name="Barry K.W."/>
            <person name="Cichocki N."/>
            <person name="Veneault-Fourrey C."/>
            <person name="LaButti K."/>
            <person name="Lindquist E.A."/>
            <person name="Lipzen A."/>
            <person name="Lundell T."/>
            <person name="Morin E."/>
            <person name="Murat C."/>
            <person name="Riley R."/>
            <person name="Ohm R."/>
            <person name="Sun H."/>
            <person name="Tunlid A."/>
            <person name="Henrissat B."/>
            <person name="Grigoriev I.V."/>
            <person name="Hibbett D.S."/>
            <person name="Martin F."/>
        </authorList>
    </citation>
    <scope>NUCLEOTIDE SEQUENCE [LARGE SCALE GENOMIC DNA]</scope>
    <source>
        <strain evidence="1 2">FD-317 M1</strain>
    </source>
</reference>
<dbReference type="Proteomes" id="UP000053593">
    <property type="component" value="Unassembled WGS sequence"/>
</dbReference>
<evidence type="ECO:0000313" key="1">
    <source>
        <dbReference type="EMBL" id="KIK57848.1"/>
    </source>
</evidence>
<organism evidence="1 2">
    <name type="scientific">Collybiopsis luxurians FD-317 M1</name>
    <dbReference type="NCBI Taxonomy" id="944289"/>
    <lineage>
        <taxon>Eukaryota</taxon>
        <taxon>Fungi</taxon>
        <taxon>Dikarya</taxon>
        <taxon>Basidiomycota</taxon>
        <taxon>Agaricomycotina</taxon>
        <taxon>Agaricomycetes</taxon>
        <taxon>Agaricomycetidae</taxon>
        <taxon>Agaricales</taxon>
        <taxon>Marasmiineae</taxon>
        <taxon>Omphalotaceae</taxon>
        <taxon>Collybiopsis</taxon>
        <taxon>Collybiopsis luxurians</taxon>
    </lineage>
</organism>
<protein>
    <submittedName>
        <fullName evidence="1">Uncharacterized protein</fullName>
    </submittedName>
</protein>
<dbReference type="AlphaFoldDB" id="A0A0D0CQT1"/>
<gene>
    <name evidence="1" type="ORF">GYMLUDRAFT_246509</name>
</gene>
<keyword evidence="2" id="KW-1185">Reference proteome</keyword>
<sequence length="156" mass="17790">MKVTANMDAESGTRVQVGKIRFVPRNTVWRLGEEAFSNVHVFYLATEVWSVVRTYELKPSSPLDSTIILIAPVSWSSCFVTDVIILVATQHSSQPHPSVPRRQLFPLPSLQAYSTPNRHTAYNVRHNMKPTFSSFVTASWGKEFTFEEQWSQLVFD</sequence>